<dbReference type="EMBL" id="HBGJ01046665">
    <property type="protein sequence ID" value="CAD9270928.1"/>
    <property type="molecule type" value="Transcribed_RNA"/>
</dbReference>
<evidence type="ECO:0000256" key="3">
    <source>
        <dbReference type="ARBA" id="ARBA00022692"/>
    </source>
</evidence>
<keyword evidence="7 8" id="KW-0472">Membrane</keyword>
<evidence type="ECO:0000256" key="8">
    <source>
        <dbReference type="SAM" id="Phobius"/>
    </source>
</evidence>
<dbReference type="InterPro" id="IPR005804">
    <property type="entry name" value="FA_desaturase_dom"/>
</dbReference>
<evidence type="ECO:0000256" key="2">
    <source>
        <dbReference type="ARBA" id="ARBA00009295"/>
    </source>
</evidence>
<keyword evidence="3 8" id="KW-0812">Transmembrane</keyword>
<reference evidence="10" key="1">
    <citation type="submission" date="2021-01" db="EMBL/GenBank/DDBJ databases">
        <authorList>
            <person name="Corre E."/>
            <person name="Pelletier E."/>
            <person name="Niang G."/>
            <person name="Scheremetjew M."/>
            <person name="Finn R."/>
            <person name="Kale V."/>
            <person name="Holt S."/>
            <person name="Cochrane G."/>
            <person name="Meng A."/>
            <person name="Brown T."/>
            <person name="Cohen L."/>
        </authorList>
    </citation>
    <scope>NUCLEOTIDE SEQUENCE</scope>
    <source>
        <strain evidence="10">CCMP2877</strain>
    </source>
</reference>
<dbReference type="PROSITE" id="PS50255">
    <property type="entry name" value="CYTOCHROME_B5_2"/>
    <property type="match status" value="1"/>
</dbReference>
<feature type="transmembrane region" description="Helical" evidence="8">
    <location>
        <begin position="313"/>
        <end position="334"/>
    </location>
</feature>
<comment type="subcellular location">
    <subcellularLocation>
        <location evidence="1">Membrane</location>
        <topology evidence="1">Multi-pass membrane protein</topology>
    </subcellularLocation>
</comment>
<dbReference type="InterPro" id="IPR012171">
    <property type="entry name" value="Fatty_acid_desaturase"/>
</dbReference>
<feature type="transmembrane region" description="Helical" evidence="8">
    <location>
        <begin position="131"/>
        <end position="151"/>
    </location>
</feature>
<sequence length="464" mass="52592">MGKGADAGAGLRRSSNTLAKKYTWDEINKHRTPDDAWMVYRNKVYDVSNYTDHPGGLVIFTHAGDDMTDAFAAFHPMAAYKTMEKFCIGELDLAKSSPHLQKSESQAKFEKAYRDLRVQFKKAGLFNASPVYYIWKCLSTLALCGVSWALVLNSDDFNVHLVGALFLALFWQQCGWLAHDFLHHQVFENRRLGDLAGVMIGNIWQGFDVSWWKNKHNSHHSVPNLYESSPAAQDGDPDIDTMPLLAWSYRMAKTADSKLAKWFVAHQAFCYFPILGLARLSWLEGSFSFVFPNPFAWETKNLQMAKKLVANLWLERIGLLIHYAWVGALCAQTGSLTRAITFFLVATCTSGLMLAVVFGLGHNGMSLYEANKRPDFWKLQVSTTRNITGNPFVHWFCGGLQYQVEHHLWPSLPRHSLPKANEIVRSFCKEHGVSYHEASMWQGTCEILSCLSHVTEEFLEGPMM</sequence>
<dbReference type="InterPro" id="IPR001199">
    <property type="entry name" value="Cyt_B5-like_heme/steroid-bd"/>
</dbReference>
<gene>
    <name evidence="10" type="ORF">PPAR1163_LOCUS29367</name>
</gene>
<organism evidence="10">
    <name type="scientific">Phaeomonas parva</name>
    <dbReference type="NCBI Taxonomy" id="124430"/>
    <lineage>
        <taxon>Eukaryota</taxon>
        <taxon>Sar</taxon>
        <taxon>Stramenopiles</taxon>
        <taxon>Ochrophyta</taxon>
        <taxon>Pinguiophyceae</taxon>
        <taxon>Pinguiochrysidales</taxon>
        <taxon>Pinguiochrysidaceae</taxon>
        <taxon>Phaeomonas</taxon>
    </lineage>
</organism>
<dbReference type="SUPFAM" id="SSF55856">
    <property type="entry name" value="Cytochrome b5-like heme/steroid binding domain"/>
    <property type="match status" value="1"/>
</dbReference>
<dbReference type="PANTHER" id="PTHR19353">
    <property type="entry name" value="FATTY ACID DESATURASE 2"/>
    <property type="match status" value="1"/>
</dbReference>
<feature type="transmembrane region" description="Helical" evidence="8">
    <location>
        <begin position="340"/>
        <end position="360"/>
    </location>
</feature>
<protein>
    <recommendedName>
        <fullName evidence="9">Cytochrome b5 heme-binding domain-containing protein</fullName>
    </recommendedName>
</protein>
<feature type="transmembrane region" description="Helical" evidence="8">
    <location>
        <begin position="157"/>
        <end position="178"/>
    </location>
</feature>
<evidence type="ECO:0000256" key="7">
    <source>
        <dbReference type="ARBA" id="ARBA00023136"/>
    </source>
</evidence>
<evidence type="ECO:0000313" key="10">
    <source>
        <dbReference type="EMBL" id="CAD9270928.1"/>
    </source>
</evidence>
<keyword evidence="6" id="KW-0443">Lipid metabolism</keyword>
<keyword evidence="4 8" id="KW-1133">Transmembrane helix</keyword>
<dbReference type="SMART" id="SM01117">
    <property type="entry name" value="Cyt-b5"/>
    <property type="match status" value="1"/>
</dbReference>
<keyword evidence="5" id="KW-0560">Oxidoreductase</keyword>
<evidence type="ECO:0000259" key="9">
    <source>
        <dbReference type="PROSITE" id="PS50255"/>
    </source>
</evidence>
<accession>A0A7S1UKH0</accession>
<dbReference type="Pfam" id="PF00487">
    <property type="entry name" value="FA_desaturase"/>
    <property type="match status" value="1"/>
</dbReference>
<evidence type="ECO:0000256" key="6">
    <source>
        <dbReference type="ARBA" id="ARBA00023098"/>
    </source>
</evidence>
<dbReference type="GO" id="GO:0016020">
    <property type="term" value="C:membrane"/>
    <property type="evidence" value="ECO:0007669"/>
    <property type="project" value="UniProtKB-SubCell"/>
</dbReference>
<proteinExistence type="inferred from homology"/>
<name>A0A7S1UKH0_9STRA</name>
<dbReference type="PIRSF" id="PIRSF015921">
    <property type="entry name" value="FA_sphinglp_des"/>
    <property type="match status" value="1"/>
</dbReference>
<dbReference type="GO" id="GO:0006629">
    <property type="term" value="P:lipid metabolic process"/>
    <property type="evidence" value="ECO:0007669"/>
    <property type="project" value="UniProtKB-KW"/>
</dbReference>
<dbReference type="GO" id="GO:0016717">
    <property type="term" value="F:oxidoreductase activity, acting on paired donors, with oxidation of a pair of donors resulting in the reduction of molecular oxygen to two molecules of water"/>
    <property type="evidence" value="ECO:0007669"/>
    <property type="project" value="TreeGrafter"/>
</dbReference>
<dbReference type="Pfam" id="PF00173">
    <property type="entry name" value="Cyt-b5"/>
    <property type="match status" value="1"/>
</dbReference>
<dbReference type="CDD" id="cd03506">
    <property type="entry name" value="Delta6-FADS-like"/>
    <property type="match status" value="1"/>
</dbReference>
<evidence type="ECO:0000256" key="5">
    <source>
        <dbReference type="ARBA" id="ARBA00023002"/>
    </source>
</evidence>
<dbReference type="InterPro" id="IPR036400">
    <property type="entry name" value="Cyt_B5-like_heme/steroid_sf"/>
</dbReference>
<dbReference type="Gene3D" id="3.10.120.10">
    <property type="entry name" value="Cytochrome b5-like heme/steroid binding domain"/>
    <property type="match status" value="1"/>
</dbReference>
<dbReference type="AlphaFoldDB" id="A0A7S1UKH0"/>
<comment type="similarity">
    <text evidence="2">Belongs to the fatty acid desaturase type 1 family.</text>
</comment>
<evidence type="ECO:0000256" key="4">
    <source>
        <dbReference type="ARBA" id="ARBA00022989"/>
    </source>
</evidence>
<dbReference type="PANTHER" id="PTHR19353:SF88">
    <property type="entry name" value="DELTA(5) FATTY ACID DESATURASE FAT-4"/>
    <property type="match status" value="1"/>
</dbReference>
<feature type="domain" description="Cytochrome b5 heme-binding" evidence="9">
    <location>
        <begin position="19"/>
        <end position="92"/>
    </location>
</feature>
<evidence type="ECO:0000256" key="1">
    <source>
        <dbReference type="ARBA" id="ARBA00004141"/>
    </source>
</evidence>